<dbReference type="Gene3D" id="3.30.565.10">
    <property type="entry name" value="Histidine kinase-like ATPase, C-terminal domain"/>
    <property type="match status" value="1"/>
</dbReference>
<feature type="domain" description="Signal transduction histidine kinase subgroup 3 dimerisation and phosphoacceptor" evidence="6">
    <location>
        <begin position="208"/>
        <end position="272"/>
    </location>
</feature>
<feature type="transmembrane region" description="Helical" evidence="4">
    <location>
        <begin position="99"/>
        <end position="117"/>
    </location>
</feature>
<keyword evidence="4" id="KW-0812">Transmembrane</keyword>
<dbReference type="SUPFAM" id="SSF55874">
    <property type="entry name" value="ATPase domain of HSP90 chaperone/DNA topoisomerase II/histidine kinase"/>
    <property type="match status" value="1"/>
</dbReference>
<accession>A0A1T4Y0X7</accession>
<dbReference type="PANTHER" id="PTHR24421">
    <property type="entry name" value="NITRATE/NITRITE SENSOR PROTEIN NARX-RELATED"/>
    <property type="match status" value="1"/>
</dbReference>
<dbReference type="Pfam" id="PF07730">
    <property type="entry name" value="HisKA_3"/>
    <property type="match status" value="1"/>
</dbReference>
<evidence type="ECO:0000259" key="6">
    <source>
        <dbReference type="Pfam" id="PF07730"/>
    </source>
</evidence>
<feature type="transmembrane region" description="Helical" evidence="4">
    <location>
        <begin position="129"/>
        <end position="153"/>
    </location>
</feature>
<feature type="domain" description="Histidine kinase/HSP90-like ATPase" evidence="5">
    <location>
        <begin position="312"/>
        <end position="395"/>
    </location>
</feature>
<organism evidence="7 8">
    <name type="scientific">Agreia bicolorata</name>
    <dbReference type="NCBI Taxonomy" id="110935"/>
    <lineage>
        <taxon>Bacteria</taxon>
        <taxon>Bacillati</taxon>
        <taxon>Actinomycetota</taxon>
        <taxon>Actinomycetes</taxon>
        <taxon>Micrococcales</taxon>
        <taxon>Microbacteriaceae</taxon>
        <taxon>Agreia</taxon>
    </lineage>
</organism>
<feature type="transmembrane region" description="Helical" evidence="4">
    <location>
        <begin position="71"/>
        <end position="92"/>
    </location>
</feature>
<dbReference type="AlphaFoldDB" id="A0A1T4Y0X7"/>
<evidence type="ECO:0000313" key="7">
    <source>
        <dbReference type="EMBL" id="SKA95449.1"/>
    </source>
</evidence>
<name>A0A1T4Y0X7_9MICO</name>
<keyword evidence="4" id="KW-1133">Transmembrane helix</keyword>
<dbReference type="InterPro" id="IPR003594">
    <property type="entry name" value="HATPase_dom"/>
</dbReference>
<evidence type="ECO:0000313" key="8">
    <source>
        <dbReference type="Proteomes" id="UP000189735"/>
    </source>
</evidence>
<feature type="transmembrane region" description="Helical" evidence="4">
    <location>
        <begin position="165"/>
        <end position="184"/>
    </location>
</feature>
<dbReference type="RefSeq" id="WP_078714283.1">
    <property type="nucleotide sequence ID" value="NZ_FUYG01000005.1"/>
</dbReference>
<evidence type="ECO:0000259" key="5">
    <source>
        <dbReference type="Pfam" id="PF02518"/>
    </source>
</evidence>
<keyword evidence="3" id="KW-0902">Two-component regulatory system</keyword>
<evidence type="ECO:0000256" key="4">
    <source>
        <dbReference type="SAM" id="Phobius"/>
    </source>
</evidence>
<keyword evidence="1" id="KW-0808">Transferase</keyword>
<proteinExistence type="predicted"/>
<dbReference type="Gene3D" id="1.20.5.1930">
    <property type="match status" value="1"/>
</dbReference>
<dbReference type="EMBL" id="FUYG01000005">
    <property type="protein sequence ID" value="SKA95449.1"/>
    <property type="molecule type" value="Genomic_DNA"/>
</dbReference>
<protein>
    <submittedName>
        <fullName evidence="7">Two-component system, NarL family, sensor histidine kinase DesK</fullName>
    </submittedName>
</protein>
<evidence type="ECO:0000256" key="1">
    <source>
        <dbReference type="ARBA" id="ARBA00022679"/>
    </source>
</evidence>
<evidence type="ECO:0000256" key="3">
    <source>
        <dbReference type="ARBA" id="ARBA00023012"/>
    </source>
</evidence>
<reference evidence="8" key="1">
    <citation type="submission" date="2017-02" db="EMBL/GenBank/DDBJ databases">
        <authorList>
            <person name="Varghese N."/>
            <person name="Submissions S."/>
        </authorList>
    </citation>
    <scope>NUCLEOTIDE SEQUENCE [LARGE SCALE GENOMIC DNA]</scope>
    <source>
        <strain evidence="8">VKM Ac-2052</strain>
    </source>
</reference>
<dbReference type="Pfam" id="PF02518">
    <property type="entry name" value="HATPase_c"/>
    <property type="match status" value="1"/>
</dbReference>
<dbReference type="GO" id="GO:0016020">
    <property type="term" value="C:membrane"/>
    <property type="evidence" value="ECO:0007669"/>
    <property type="project" value="InterPro"/>
</dbReference>
<keyword evidence="2 7" id="KW-0418">Kinase</keyword>
<dbReference type="InterPro" id="IPR036890">
    <property type="entry name" value="HATPase_C_sf"/>
</dbReference>
<evidence type="ECO:0000256" key="2">
    <source>
        <dbReference type="ARBA" id="ARBA00022777"/>
    </source>
</evidence>
<gene>
    <name evidence="7" type="ORF">SAMN06295879_1992</name>
</gene>
<dbReference type="InterPro" id="IPR050482">
    <property type="entry name" value="Sensor_HK_TwoCompSys"/>
</dbReference>
<dbReference type="GO" id="GO:0046983">
    <property type="term" value="F:protein dimerization activity"/>
    <property type="evidence" value="ECO:0007669"/>
    <property type="project" value="InterPro"/>
</dbReference>
<sequence>MTKIHEPRRFGPGWPIRSASAGPDPTTALPSALTSPRAYSWYLGAAFSLFWVYSTIPDIVRHSNSALESTAGITLVVIFSLCFLAAAPVAWTLSTRGRLVVCGAIFAFTLVFTPWLGAGTVGLWTYPGVMIGMCVFSWTFTMTAIGALTVVALMVRTLTQPWSDALLIQPVIILSISLMMAAFARTIAVINELRATQTELEAVTAERERSRVARDIHDILGHSLTVITVKSELAARLMDADPQRARSEIEDVETIARGALADVRATVSGVRGTTASGELAAARGALAAAGVEAELPSSTDTVAAEHRELVGWVIREGVTNVVRHAGASRCRIHLSENRVTIDDDGRGPSAAIEVGSASSTGLRGLRERVESAGGSLHIGSGALGGFTLTATLPATATSPADNEGERP</sequence>
<dbReference type="CDD" id="cd16917">
    <property type="entry name" value="HATPase_UhpB-NarQ-NarX-like"/>
    <property type="match status" value="1"/>
</dbReference>
<dbReference type="GO" id="GO:0000155">
    <property type="term" value="F:phosphorelay sensor kinase activity"/>
    <property type="evidence" value="ECO:0007669"/>
    <property type="project" value="InterPro"/>
</dbReference>
<dbReference type="PANTHER" id="PTHR24421:SF63">
    <property type="entry name" value="SENSOR HISTIDINE KINASE DESK"/>
    <property type="match status" value="1"/>
</dbReference>
<dbReference type="Proteomes" id="UP000189735">
    <property type="component" value="Unassembled WGS sequence"/>
</dbReference>
<feature type="transmembrane region" description="Helical" evidence="4">
    <location>
        <begin position="39"/>
        <end position="56"/>
    </location>
</feature>
<keyword evidence="4" id="KW-0472">Membrane</keyword>
<dbReference type="InterPro" id="IPR011712">
    <property type="entry name" value="Sig_transdc_His_kin_sub3_dim/P"/>
</dbReference>